<keyword evidence="2" id="KW-1185">Reference proteome</keyword>
<proteinExistence type="predicted"/>
<reference evidence="1 2" key="1">
    <citation type="submission" date="2014-06" db="EMBL/GenBank/DDBJ databases">
        <authorList>
            <person name="Le Roux F."/>
        </authorList>
    </citation>
    <scope>NUCLEOTIDE SEQUENCE [LARGE SCALE GENOMIC DNA]</scope>
    <source>
        <strain evidence="1 2">J5-4</strain>
    </source>
</reference>
<comment type="caution">
    <text evidence="1">The sequence shown here is derived from an EMBL/GenBank/DDBJ whole genome shotgun (WGS) entry which is preliminary data.</text>
</comment>
<evidence type="ECO:0000313" key="2">
    <source>
        <dbReference type="Proteomes" id="UP000049077"/>
    </source>
</evidence>
<name>A0ABM9QZ30_9VIBR</name>
<protein>
    <submittedName>
        <fullName evidence="1">Uncharacterized protein</fullName>
    </submittedName>
</protein>
<sequence length="77" mass="8521">MKSLQFKGKPLNIDVSAPLTHYQSDDTIKCFEINRPIAASSAIKPYPSQAHSSAKVLDSHLFDLVTPSFLFQKATLD</sequence>
<organism evidence="1 2">
    <name type="scientific">Vibrio crassostreae</name>
    <dbReference type="NCBI Taxonomy" id="246167"/>
    <lineage>
        <taxon>Bacteria</taxon>
        <taxon>Pseudomonadati</taxon>
        <taxon>Pseudomonadota</taxon>
        <taxon>Gammaproteobacteria</taxon>
        <taxon>Vibrionales</taxon>
        <taxon>Vibrionaceae</taxon>
        <taxon>Vibrio</taxon>
    </lineage>
</organism>
<dbReference type="Proteomes" id="UP000049077">
    <property type="component" value="Unassembled WGS sequence"/>
</dbReference>
<gene>
    <name evidence="1" type="ORF">VCR4J5_750023</name>
</gene>
<dbReference type="EMBL" id="CCJX01000163">
    <property type="protein sequence ID" value="CDT63166.1"/>
    <property type="molecule type" value="Genomic_DNA"/>
</dbReference>
<evidence type="ECO:0000313" key="1">
    <source>
        <dbReference type="EMBL" id="CDT63166.1"/>
    </source>
</evidence>
<accession>A0ABM9QZ30</accession>